<dbReference type="CDD" id="cd01949">
    <property type="entry name" value="GGDEF"/>
    <property type="match status" value="1"/>
</dbReference>
<keyword evidence="8" id="KW-1185">Reference proteome</keyword>
<feature type="domain" description="Response regulatory" evidence="5">
    <location>
        <begin position="1"/>
        <end position="118"/>
    </location>
</feature>
<dbReference type="PANTHER" id="PTHR45138">
    <property type="entry name" value="REGULATORY COMPONENTS OF SENSORY TRANSDUCTION SYSTEM"/>
    <property type="match status" value="1"/>
</dbReference>
<dbReference type="GO" id="GO:1902201">
    <property type="term" value="P:negative regulation of bacterial-type flagellum-dependent cell motility"/>
    <property type="evidence" value="ECO:0007669"/>
    <property type="project" value="TreeGrafter"/>
</dbReference>
<dbReference type="GO" id="GO:0005886">
    <property type="term" value="C:plasma membrane"/>
    <property type="evidence" value="ECO:0007669"/>
    <property type="project" value="TreeGrafter"/>
</dbReference>
<dbReference type="GO" id="GO:0043709">
    <property type="term" value="P:cell adhesion involved in single-species biofilm formation"/>
    <property type="evidence" value="ECO:0007669"/>
    <property type="project" value="TreeGrafter"/>
</dbReference>
<dbReference type="Pfam" id="PF00072">
    <property type="entry name" value="Response_reg"/>
    <property type="match status" value="1"/>
</dbReference>
<dbReference type="Proteomes" id="UP000283077">
    <property type="component" value="Unassembled WGS sequence"/>
</dbReference>
<dbReference type="GO" id="GO:0000160">
    <property type="term" value="P:phosphorelay signal transduction system"/>
    <property type="evidence" value="ECO:0007669"/>
    <property type="project" value="InterPro"/>
</dbReference>
<sequence length="329" mass="36576">MVLLIDDQALVGEVIRRILLPEEGIDFHFCSDPDKALDAALTIKPTVILQDLIMPGVDGLDLVKQYRAHDSLREIPIIVLSAKDDAKVKSMAFEMGANDYLVKLPDALELVARIKYHSKAYIALRQRDEINRALRNSQQQLQASNLALERLMRSDSLTGLSNRRHFDEHLEIEWKKAIRDQLPLSLLMIDVDFFKVFNDTFGHVEGDWALQKVAKVIQHSSTRPGDLAARYGGEEFCLVLPNTALDGACFLAEKIRLGVEALTIQHVTPTSGAVVTVSIGIASMIPVNQIEPVQVVKMADQALYAAKQAGRNRHCTLTAEEYQTGIGVK</sequence>
<feature type="domain" description="GGDEF" evidence="6">
    <location>
        <begin position="182"/>
        <end position="319"/>
    </location>
</feature>
<dbReference type="PROSITE" id="PS50110">
    <property type="entry name" value="RESPONSE_REGULATORY"/>
    <property type="match status" value="1"/>
</dbReference>
<dbReference type="FunFam" id="3.30.70.270:FF:000001">
    <property type="entry name" value="Diguanylate cyclase domain protein"/>
    <property type="match status" value="1"/>
</dbReference>
<dbReference type="PROSITE" id="PS50887">
    <property type="entry name" value="GGDEF"/>
    <property type="match status" value="1"/>
</dbReference>
<evidence type="ECO:0000256" key="2">
    <source>
        <dbReference type="ARBA" id="ARBA00012528"/>
    </source>
</evidence>
<dbReference type="RefSeq" id="WP_127698111.1">
    <property type="nucleotide sequence ID" value="NZ_SACS01000004.1"/>
</dbReference>
<dbReference type="OrthoDB" id="9812260at2"/>
<feature type="modified residue" description="4-aspartylphosphate" evidence="4">
    <location>
        <position position="51"/>
    </location>
</feature>
<evidence type="ECO:0000259" key="6">
    <source>
        <dbReference type="PROSITE" id="PS50887"/>
    </source>
</evidence>
<keyword evidence="4" id="KW-0597">Phosphoprotein</keyword>
<evidence type="ECO:0000313" key="8">
    <source>
        <dbReference type="Proteomes" id="UP000283077"/>
    </source>
</evidence>
<dbReference type="InterPro" id="IPR043128">
    <property type="entry name" value="Rev_trsase/Diguanyl_cyclase"/>
</dbReference>
<protein>
    <recommendedName>
        <fullName evidence="2">diguanylate cyclase</fullName>
        <ecNumber evidence="2">2.7.7.65</ecNumber>
    </recommendedName>
</protein>
<dbReference type="InterPro" id="IPR001789">
    <property type="entry name" value="Sig_transdc_resp-reg_receiver"/>
</dbReference>
<organism evidence="7 8">
    <name type="scientific">Rheinheimera riviphila</name>
    <dbReference type="NCBI Taxonomy" id="1834037"/>
    <lineage>
        <taxon>Bacteria</taxon>
        <taxon>Pseudomonadati</taxon>
        <taxon>Pseudomonadota</taxon>
        <taxon>Gammaproteobacteria</taxon>
        <taxon>Chromatiales</taxon>
        <taxon>Chromatiaceae</taxon>
        <taxon>Rheinheimera</taxon>
    </lineage>
</organism>
<dbReference type="GO" id="GO:0052621">
    <property type="term" value="F:diguanylate cyclase activity"/>
    <property type="evidence" value="ECO:0007669"/>
    <property type="project" value="UniProtKB-EC"/>
</dbReference>
<evidence type="ECO:0000259" key="5">
    <source>
        <dbReference type="PROSITE" id="PS50110"/>
    </source>
</evidence>
<evidence type="ECO:0000313" key="7">
    <source>
        <dbReference type="EMBL" id="RVU40574.1"/>
    </source>
</evidence>
<comment type="caution">
    <text evidence="7">The sequence shown here is derived from an EMBL/GenBank/DDBJ whole genome shotgun (WGS) entry which is preliminary data.</text>
</comment>
<proteinExistence type="predicted"/>
<accession>A0A437R1C9</accession>
<comment type="catalytic activity">
    <reaction evidence="3">
        <text>2 GTP = 3',3'-c-di-GMP + 2 diphosphate</text>
        <dbReference type="Rhea" id="RHEA:24898"/>
        <dbReference type="ChEBI" id="CHEBI:33019"/>
        <dbReference type="ChEBI" id="CHEBI:37565"/>
        <dbReference type="ChEBI" id="CHEBI:58805"/>
        <dbReference type="EC" id="2.7.7.65"/>
    </reaction>
</comment>
<dbReference type="InterPro" id="IPR029787">
    <property type="entry name" value="Nucleotide_cyclase"/>
</dbReference>
<gene>
    <name evidence="7" type="ORF">EOE67_05895</name>
</gene>
<dbReference type="SMART" id="SM00448">
    <property type="entry name" value="REC"/>
    <property type="match status" value="1"/>
</dbReference>
<evidence type="ECO:0000256" key="1">
    <source>
        <dbReference type="ARBA" id="ARBA00001946"/>
    </source>
</evidence>
<dbReference type="SUPFAM" id="SSF55073">
    <property type="entry name" value="Nucleotide cyclase"/>
    <property type="match status" value="1"/>
</dbReference>
<evidence type="ECO:0000256" key="4">
    <source>
        <dbReference type="PROSITE-ProRule" id="PRU00169"/>
    </source>
</evidence>
<dbReference type="Pfam" id="PF00990">
    <property type="entry name" value="GGDEF"/>
    <property type="match status" value="1"/>
</dbReference>
<evidence type="ECO:0000256" key="3">
    <source>
        <dbReference type="ARBA" id="ARBA00034247"/>
    </source>
</evidence>
<dbReference type="Gene3D" id="3.40.50.2300">
    <property type="match status" value="1"/>
</dbReference>
<dbReference type="InterPro" id="IPR011006">
    <property type="entry name" value="CheY-like_superfamily"/>
</dbReference>
<reference evidence="7 8" key="1">
    <citation type="submission" date="2019-01" db="EMBL/GenBank/DDBJ databases">
        <authorList>
            <person name="Chen W.-M."/>
        </authorList>
    </citation>
    <scope>NUCLEOTIDE SEQUENCE [LARGE SCALE GENOMIC DNA]</scope>
    <source>
        <strain evidence="7 8">KYPC3</strain>
    </source>
</reference>
<name>A0A437R1C9_9GAMM</name>
<dbReference type="EMBL" id="SACS01000004">
    <property type="protein sequence ID" value="RVU40574.1"/>
    <property type="molecule type" value="Genomic_DNA"/>
</dbReference>
<dbReference type="NCBIfam" id="TIGR00254">
    <property type="entry name" value="GGDEF"/>
    <property type="match status" value="1"/>
</dbReference>
<dbReference type="SUPFAM" id="SSF52172">
    <property type="entry name" value="CheY-like"/>
    <property type="match status" value="1"/>
</dbReference>
<dbReference type="PANTHER" id="PTHR45138:SF9">
    <property type="entry name" value="DIGUANYLATE CYCLASE DGCM-RELATED"/>
    <property type="match status" value="1"/>
</dbReference>
<dbReference type="EC" id="2.7.7.65" evidence="2"/>
<dbReference type="InterPro" id="IPR050469">
    <property type="entry name" value="Diguanylate_Cyclase"/>
</dbReference>
<dbReference type="SMART" id="SM00267">
    <property type="entry name" value="GGDEF"/>
    <property type="match status" value="1"/>
</dbReference>
<dbReference type="Gene3D" id="3.30.70.270">
    <property type="match status" value="1"/>
</dbReference>
<comment type="cofactor">
    <cofactor evidence="1">
        <name>Mg(2+)</name>
        <dbReference type="ChEBI" id="CHEBI:18420"/>
    </cofactor>
</comment>
<dbReference type="InterPro" id="IPR000160">
    <property type="entry name" value="GGDEF_dom"/>
</dbReference>
<dbReference type="AlphaFoldDB" id="A0A437R1C9"/>